<organism evidence="9 10">
    <name type="scientific">Tumebacillus flagellatus</name>
    <dbReference type="NCBI Taxonomy" id="1157490"/>
    <lineage>
        <taxon>Bacteria</taxon>
        <taxon>Bacillati</taxon>
        <taxon>Bacillota</taxon>
        <taxon>Bacilli</taxon>
        <taxon>Bacillales</taxon>
        <taxon>Alicyclobacillaceae</taxon>
        <taxon>Tumebacillus</taxon>
    </lineage>
</organism>
<keyword evidence="7 8" id="KW-0915">Sodium</keyword>
<comment type="subcellular location">
    <subcellularLocation>
        <location evidence="1 8">Cytoplasm</location>
    </subcellularLocation>
</comment>
<evidence type="ECO:0000256" key="5">
    <source>
        <dbReference type="ARBA" id="ARBA00022723"/>
    </source>
</evidence>
<keyword evidence="10" id="KW-1185">Reference proteome</keyword>
<accession>A0A074MAG1</accession>
<dbReference type="Pfam" id="PF00227">
    <property type="entry name" value="Proteasome"/>
    <property type="match status" value="1"/>
</dbReference>
<name>A0A074MAG1_9BACL</name>
<dbReference type="PROSITE" id="PS51476">
    <property type="entry name" value="PROTEASOME_BETA_2"/>
    <property type="match status" value="1"/>
</dbReference>
<feature type="binding site" evidence="8">
    <location>
        <position position="168"/>
    </location>
    <ligand>
        <name>Na(+)</name>
        <dbReference type="ChEBI" id="CHEBI:29101"/>
    </ligand>
</feature>
<dbReference type="InterPro" id="IPR022281">
    <property type="entry name" value="ATP-dep_Prtase_HsIV_su"/>
</dbReference>
<dbReference type="Proteomes" id="UP000027931">
    <property type="component" value="Unassembled WGS sequence"/>
</dbReference>
<dbReference type="GO" id="GO:0046872">
    <property type="term" value="F:metal ion binding"/>
    <property type="evidence" value="ECO:0007669"/>
    <property type="project" value="UniProtKB-KW"/>
</dbReference>
<evidence type="ECO:0000256" key="2">
    <source>
        <dbReference type="ARBA" id="ARBA00006053"/>
    </source>
</evidence>
<dbReference type="PIRSF" id="PIRSF039093">
    <property type="entry name" value="HslV"/>
    <property type="match status" value="1"/>
</dbReference>
<keyword evidence="4 8" id="KW-0645">Protease</keyword>
<keyword evidence="5 8" id="KW-0479">Metal-binding</keyword>
<reference evidence="9 10" key="1">
    <citation type="journal article" date="2013" name="Int. J. Syst. Evol. Microbiol.">
        <title>Tumebacillus flagellatus sp. nov., an alpha-amylase/pullulanase-producing bacterium isolated from cassava wastewater.</title>
        <authorList>
            <person name="Wang Q."/>
            <person name="Xie N."/>
            <person name="Qin Y."/>
            <person name="Shen N."/>
            <person name="Zhu J."/>
            <person name="Mi H."/>
            <person name="Huang R."/>
        </authorList>
    </citation>
    <scope>NUCLEOTIDE SEQUENCE [LARGE SCALE GENOMIC DNA]</scope>
    <source>
        <strain evidence="9 10">GST4</strain>
    </source>
</reference>
<comment type="activity regulation">
    <text evidence="8">Allosterically activated by HslU binding.</text>
</comment>
<dbReference type="NCBIfam" id="NF003964">
    <property type="entry name" value="PRK05456.1"/>
    <property type="match status" value="1"/>
</dbReference>
<sequence length="185" mass="20109">MSASQFHSTTIFACRRNGQAAMAGDGQVTFGQNMVMKNGAKKVRRLYRGEVVAGFAGAVADAFTLFEKFEGKLEEFHGNLQRAAVELAKEWRMNKMMRNLEAMLIVMNRDALLLVSGNGEVIEPDDDVIAIGSGGSFALAAGRALMQHTDLPARDVARNALQIAADICVYTNDNIIVEEIGGERL</sequence>
<dbReference type="AlphaFoldDB" id="A0A074MAG1"/>
<dbReference type="NCBIfam" id="TIGR03692">
    <property type="entry name" value="ATP_dep_HslV"/>
    <property type="match status" value="1"/>
</dbReference>
<evidence type="ECO:0000256" key="6">
    <source>
        <dbReference type="ARBA" id="ARBA00022801"/>
    </source>
</evidence>
<dbReference type="PANTHER" id="PTHR32194:SF0">
    <property type="entry name" value="ATP-DEPENDENT PROTEASE SUBUNIT HSLV"/>
    <property type="match status" value="1"/>
</dbReference>
<feature type="active site" evidence="8">
    <location>
        <position position="9"/>
    </location>
</feature>
<comment type="catalytic activity">
    <reaction evidence="8">
        <text>ATP-dependent cleavage of peptide bonds with broad specificity.</text>
        <dbReference type="EC" id="3.4.25.2"/>
    </reaction>
</comment>
<comment type="subunit">
    <text evidence="8">A double ring-shaped homohexamer of HslV is capped on each side by a ring-shaped HslU homohexamer. The assembly of the HslU/HslV complex is dependent on binding of ATP.</text>
</comment>
<comment type="caution">
    <text evidence="9">The sequence shown here is derived from an EMBL/GenBank/DDBJ whole genome shotgun (WGS) entry which is preliminary data.</text>
</comment>
<evidence type="ECO:0000313" key="10">
    <source>
        <dbReference type="Proteomes" id="UP000027931"/>
    </source>
</evidence>
<gene>
    <name evidence="8" type="primary">hslV</name>
    <name evidence="9" type="ORF">EL26_12565</name>
</gene>
<dbReference type="EMBL" id="JMIR01000016">
    <property type="protein sequence ID" value="KEO82922.1"/>
    <property type="molecule type" value="Genomic_DNA"/>
</dbReference>
<dbReference type="STRING" id="1157490.EL26_12565"/>
<dbReference type="SUPFAM" id="SSF56235">
    <property type="entry name" value="N-terminal nucleophile aminohydrolases (Ntn hydrolases)"/>
    <property type="match status" value="1"/>
</dbReference>
<dbReference type="eggNOG" id="COG5405">
    <property type="taxonomic scope" value="Bacteria"/>
</dbReference>
<keyword evidence="8" id="KW-0888">Threonine protease</keyword>
<dbReference type="GO" id="GO:0009376">
    <property type="term" value="C:HslUV protease complex"/>
    <property type="evidence" value="ECO:0007669"/>
    <property type="project" value="UniProtKB-UniRule"/>
</dbReference>
<comment type="similarity">
    <text evidence="2 8">Belongs to the peptidase T1B family. HslV subfamily.</text>
</comment>
<dbReference type="PANTHER" id="PTHR32194">
    <property type="entry name" value="METALLOPROTEASE TLDD"/>
    <property type="match status" value="1"/>
</dbReference>
<dbReference type="EC" id="3.4.25.2" evidence="8"/>
<keyword evidence="3 8" id="KW-0963">Cytoplasm</keyword>
<evidence type="ECO:0000256" key="1">
    <source>
        <dbReference type="ARBA" id="ARBA00004496"/>
    </source>
</evidence>
<dbReference type="InterPro" id="IPR001353">
    <property type="entry name" value="Proteasome_sua/b"/>
</dbReference>
<evidence type="ECO:0000256" key="3">
    <source>
        <dbReference type="ARBA" id="ARBA00022490"/>
    </source>
</evidence>
<dbReference type="RefSeq" id="WP_038088819.1">
    <property type="nucleotide sequence ID" value="NZ_JMIR01000016.1"/>
</dbReference>
<dbReference type="Gene3D" id="3.60.20.10">
    <property type="entry name" value="Glutamine Phosphoribosylpyrophosphate, subunit 1, domain 1"/>
    <property type="match status" value="1"/>
</dbReference>
<evidence type="ECO:0000256" key="8">
    <source>
        <dbReference type="HAMAP-Rule" id="MF_00248"/>
    </source>
</evidence>
<evidence type="ECO:0000256" key="4">
    <source>
        <dbReference type="ARBA" id="ARBA00022670"/>
    </source>
</evidence>
<keyword evidence="8" id="KW-0021">Allosteric enzyme</keyword>
<dbReference type="GO" id="GO:0004298">
    <property type="term" value="F:threonine-type endopeptidase activity"/>
    <property type="evidence" value="ECO:0007669"/>
    <property type="project" value="UniProtKB-KW"/>
</dbReference>
<protein>
    <recommendedName>
        <fullName evidence="8">ATP-dependent protease subunit HslV</fullName>
        <ecNumber evidence="8">3.4.25.2</ecNumber>
    </recommendedName>
</protein>
<dbReference type="GO" id="GO:0051603">
    <property type="term" value="P:proteolysis involved in protein catabolic process"/>
    <property type="evidence" value="ECO:0007669"/>
    <property type="project" value="InterPro"/>
</dbReference>
<comment type="function">
    <text evidence="8">Protease subunit of a proteasome-like degradation complex believed to be a general protein degrading machinery.</text>
</comment>
<dbReference type="InterPro" id="IPR029055">
    <property type="entry name" value="Ntn_hydrolases_N"/>
</dbReference>
<dbReference type="InterPro" id="IPR023333">
    <property type="entry name" value="Proteasome_suB-type"/>
</dbReference>
<proteinExistence type="inferred from homology"/>
<keyword evidence="6 8" id="KW-0378">Hydrolase</keyword>
<feature type="binding site" evidence="8">
    <location>
        <position position="171"/>
    </location>
    <ligand>
        <name>Na(+)</name>
        <dbReference type="ChEBI" id="CHEBI:29101"/>
    </ligand>
</feature>
<feature type="binding site" evidence="8">
    <location>
        <position position="165"/>
    </location>
    <ligand>
        <name>Na(+)</name>
        <dbReference type="ChEBI" id="CHEBI:29101"/>
    </ligand>
</feature>
<evidence type="ECO:0000256" key="7">
    <source>
        <dbReference type="ARBA" id="ARBA00023053"/>
    </source>
</evidence>
<dbReference type="GO" id="GO:0005839">
    <property type="term" value="C:proteasome core complex"/>
    <property type="evidence" value="ECO:0007669"/>
    <property type="project" value="InterPro"/>
</dbReference>
<dbReference type="OrthoDB" id="9804884at2"/>
<dbReference type="HAMAP" id="MF_00248">
    <property type="entry name" value="HslV"/>
    <property type="match status" value="1"/>
</dbReference>
<dbReference type="CDD" id="cd01913">
    <property type="entry name" value="protease_HslV"/>
    <property type="match status" value="1"/>
</dbReference>
<evidence type="ECO:0000313" key="9">
    <source>
        <dbReference type="EMBL" id="KEO82922.1"/>
    </source>
</evidence>